<accession>A0A210R766</accession>
<dbReference type="AlphaFoldDB" id="A0A210R766"/>
<evidence type="ECO:0000313" key="2">
    <source>
        <dbReference type="Proteomes" id="UP000242188"/>
    </source>
</evidence>
<comment type="caution">
    <text evidence="1">The sequence shown here is derived from an EMBL/GenBank/DDBJ whole genome shotgun (WGS) entry which is preliminary data.</text>
</comment>
<reference evidence="1 2" key="1">
    <citation type="journal article" date="2017" name="Nat. Ecol. Evol.">
        <title>Scallop genome provides insights into evolution of bilaterian karyotype and development.</title>
        <authorList>
            <person name="Wang S."/>
            <person name="Zhang J."/>
            <person name="Jiao W."/>
            <person name="Li J."/>
            <person name="Xun X."/>
            <person name="Sun Y."/>
            <person name="Guo X."/>
            <person name="Huan P."/>
            <person name="Dong B."/>
            <person name="Zhang L."/>
            <person name="Hu X."/>
            <person name="Sun X."/>
            <person name="Wang J."/>
            <person name="Zhao C."/>
            <person name="Wang Y."/>
            <person name="Wang D."/>
            <person name="Huang X."/>
            <person name="Wang R."/>
            <person name="Lv J."/>
            <person name="Li Y."/>
            <person name="Zhang Z."/>
            <person name="Liu B."/>
            <person name="Lu W."/>
            <person name="Hui Y."/>
            <person name="Liang J."/>
            <person name="Zhou Z."/>
            <person name="Hou R."/>
            <person name="Li X."/>
            <person name="Liu Y."/>
            <person name="Li H."/>
            <person name="Ning X."/>
            <person name="Lin Y."/>
            <person name="Zhao L."/>
            <person name="Xing Q."/>
            <person name="Dou J."/>
            <person name="Li Y."/>
            <person name="Mao J."/>
            <person name="Guo H."/>
            <person name="Dou H."/>
            <person name="Li T."/>
            <person name="Mu C."/>
            <person name="Jiang W."/>
            <person name="Fu Q."/>
            <person name="Fu X."/>
            <person name="Miao Y."/>
            <person name="Liu J."/>
            <person name="Yu Q."/>
            <person name="Li R."/>
            <person name="Liao H."/>
            <person name="Li X."/>
            <person name="Kong Y."/>
            <person name="Jiang Z."/>
            <person name="Chourrout D."/>
            <person name="Li R."/>
            <person name="Bao Z."/>
        </authorList>
    </citation>
    <scope>NUCLEOTIDE SEQUENCE [LARGE SCALE GENOMIC DNA]</scope>
    <source>
        <strain evidence="1 2">PY_sf001</strain>
    </source>
</reference>
<dbReference type="Gene3D" id="3.40.50.620">
    <property type="entry name" value="HUPs"/>
    <property type="match status" value="1"/>
</dbReference>
<evidence type="ECO:0000313" key="1">
    <source>
        <dbReference type="EMBL" id="OWF56736.1"/>
    </source>
</evidence>
<name>A0A210R766_MIZYE</name>
<protein>
    <recommendedName>
        <fullName evidence="3">UspA domain-containing protein</fullName>
    </recommendedName>
</protein>
<dbReference type="Proteomes" id="UP000242188">
    <property type="component" value="Unassembled WGS sequence"/>
</dbReference>
<dbReference type="EMBL" id="NEDP02000104">
    <property type="protein sequence ID" value="OWF56736.1"/>
    <property type="molecule type" value="Genomic_DNA"/>
</dbReference>
<proteinExistence type="predicted"/>
<evidence type="ECO:0008006" key="3">
    <source>
        <dbReference type="Google" id="ProtNLM"/>
    </source>
</evidence>
<gene>
    <name evidence="1" type="ORF">KP79_PYT15162</name>
</gene>
<keyword evidence="2" id="KW-1185">Reference proteome</keyword>
<dbReference type="SUPFAM" id="SSF52402">
    <property type="entry name" value="Adenine nucleotide alpha hydrolases-like"/>
    <property type="match status" value="1"/>
</dbReference>
<organism evidence="1 2">
    <name type="scientific">Mizuhopecten yessoensis</name>
    <name type="common">Japanese scallop</name>
    <name type="synonym">Patinopecten yessoensis</name>
    <dbReference type="NCBI Taxonomy" id="6573"/>
    <lineage>
        <taxon>Eukaryota</taxon>
        <taxon>Metazoa</taxon>
        <taxon>Spiralia</taxon>
        <taxon>Lophotrochozoa</taxon>
        <taxon>Mollusca</taxon>
        <taxon>Bivalvia</taxon>
        <taxon>Autobranchia</taxon>
        <taxon>Pteriomorphia</taxon>
        <taxon>Pectinida</taxon>
        <taxon>Pectinoidea</taxon>
        <taxon>Pectinidae</taxon>
        <taxon>Mizuhopecten</taxon>
    </lineage>
</organism>
<sequence length="81" mass="9097">MASKKTIVAVCMDGSKHSDYAIEYYMEKVHRADNEVHIIHCGNYKAMESLSMSMAPADPGLLQSVIADEEKRIADIMEHIK</sequence>
<dbReference type="OrthoDB" id="843225at2759"/>
<dbReference type="InterPro" id="IPR014729">
    <property type="entry name" value="Rossmann-like_a/b/a_fold"/>
</dbReference>